<reference evidence="1" key="2">
    <citation type="journal article" date="2015" name="Fish Shellfish Immunol.">
        <title>Early steps in the European eel (Anguilla anguilla)-Vibrio vulnificus interaction in the gills: Role of the RtxA13 toxin.</title>
        <authorList>
            <person name="Callol A."/>
            <person name="Pajuelo D."/>
            <person name="Ebbesson L."/>
            <person name="Teles M."/>
            <person name="MacKenzie S."/>
            <person name="Amaro C."/>
        </authorList>
    </citation>
    <scope>NUCLEOTIDE SEQUENCE</scope>
</reference>
<dbReference type="AlphaFoldDB" id="A0A0E9XW88"/>
<sequence length="36" mass="4573">MYIQICVYRYEGRPLYLNKNLYQVKMYNVYINVMYI</sequence>
<dbReference type="EMBL" id="GBXM01001595">
    <property type="protein sequence ID" value="JAI06983.1"/>
    <property type="molecule type" value="Transcribed_RNA"/>
</dbReference>
<protein>
    <submittedName>
        <fullName evidence="1">Uncharacterized protein</fullName>
    </submittedName>
</protein>
<organism evidence="1">
    <name type="scientific">Anguilla anguilla</name>
    <name type="common">European freshwater eel</name>
    <name type="synonym">Muraena anguilla</name>
    <dbReference type="NCBI Taxonomy" id="7936"/>
    <lineage>
        <taxon>Eukaryota</taxon>
        <taxon>Metazoa</taxon>
        <taxon>Chordata</taxon>
        <taxon>Craniata</taxon>
        <taxon>Vertebrata</taxon>
        <taxon>Euteleostomi</taxon>
        <taxon>Actinopterygii</taxon>
        <taxon>Neopterygii</taxon>
        <taxon>Teleostei</taxon>
        <taxon>Anguilliformes</taxon>
        <taxon>Anguillidae</taxon>
        <taxon>Anguilla</taxon>
    </lineage>
</organism>
<reference evidence="1" key="1">
    <citation type="submission" date="2014-11" db="EMBL/GenBank/DDBJ databases">
        <authorList>
            <person name="Amaro Gonzalez C."/>
        </authorList>
    </citation>
    <scope>NUCLEOTIDE SEQUENCE</scope>
</reference>
<proteinExistence type="predicted"/>
<accession>A0A0E9XW88</accession>
<name>A0A0E9XW88_ANGAN</name>
<evidence type="ECO:0000313" key="1">
    <source>
        <dbReference type="EMBL" id="JAI06983.1"/>
    </source>
</evidence>